<sequence length="142" mass="16122">MGGGIGLQLVCSRIGKVAYKLEFPMEFAVAHPVFHVSLLKKCVGDPSLIVPIETIGIKYSLSFEEEAKEDMKDRYPELLVHQDDEAGDPKFWKYGDAIWITSRPFTRIEAQDLQRMQGLFMNMEVVEMVLKTSKGFHTLKIA</sequence>
<dbReference type="InterPro" id="IPR056924">
    <property type="entry name" value="SH3_Tf2-1"/>
</dbReference>
<accession>A0AAF0QK15</accession>
<reference evidence="2" key="1">
    <citation type="submission" date="2023-08" db="EMBL/GenBank/DDBJ databases">
        <title>A de novo genome assembly of Solanum verrucosum Schlechtendal, a Mexican diploid species geographically isolated from the other diploid A-genome species in potato relatives.</title>
        <authorList>
            <person name="Hosaka K."/>
        </authorList>
    </citation>
    <scope>NUCLEOTIDE SEQUENCE</scope>
    <source>
        <tissue evidence="2">Young leaves</tissue>
    </source>
</reference>
<gene>
    <name evidence="2" type="ORF">MTR67_017908</name>
</gene>
<dbReference type="AlphaFoldDB" id="A0AAF0QK15"/>
<keyword evidence="3" id="KW-1185">Reference proteome</keyword>
<evidence type="ECO:0000313" key="3">
    <source>
        <dbReference type="Proteomes" id="UP001234989"/>
    </source>
</evidence>
<organism evidence="2 3">
    <name type="scientific">Solanum verrucosum</name>
    <dbReference type="NCBI Taxonomy" id="315347"/>
    <lineage>
        <taxon>Eukaryota</taxon>
        <taxon>Viridiplantae</taxon>
        <taxon>Streptophyta</taxon>
        <taxon>Embryophyta</taxon>
        <taxon>Tracheophyta</taxon>
        <taxon>Spermatophyta</taxon>
        <taxon>Magnoliopsida</taxon>
        <taxon>eudicotyledons</taxon>
        <taxon>Gunneridae</taxon>
        <taxon>Pentapetalae</taxon>
        <taxon>asterids</taxon>
        <taxon>lamiids</taxon>
        <taxon>Solanales</taxon>
        <taxon>Solanaceae</taxon>
        <taxon>Solanoideae</taxon>
        <taxon>Solaneae</taxon>
        <taxon>Solanum</taxon>
    </lineage>
</organism>
<protein>
    <recommendedName>
        <fullName evidence="1">Tf2-1-like SH3-like domain-containing protein</fullName>
    </recommendedName>
</protein>
<proteinExistence type="predicted"/>
<feature type="domain" description="Tf2-1-like SH3-like" evidence="1">
    <location>
        <begin position="10"/>
        <end position="43"/>
    </location>
</feature>
<dbReference type="Pfam" id="PF24626">
    <property type="entry name" value="SH3_Tf2-1"/>
    <property type="match status" value="1"/>
</dbReference>
<dbReference type="PANTHER" id="PTHR46148:SF56">
    <property type="entry name" value="RETROTRANSPOSON PROTEIN"/>
    <property type="match status" value="1"/>
</dbReference>
<dbReference type="Proteomes" id="UP001234989">
    <property type="component" value="Chromosome 4"/>
</dbReference>
<dbReference type="EMBL" id="CP133615">
    <property type="protein sequence ID" value="WMV24523.1"/>
    <property type="molecule type" value="Genomic_DNA"/>
</dbReference>
<dbReference type="PANTHER" id="PTHR46148">
    <property type="entry name" value="CHROMO DOMAIN-CONTAINING PROTEIN"/>
    <property type="match status" value="1"/>
</dbReference>
<evidence type="ECO:0000259" key="1">
    <source>
        <dbReference type="Pfam" id="PF24626"/>
    </source>
</evidence>
<evidence type="ECO:0000313" key="2">
    <source>
        <dbReference type="EMBL" id="WMV24523.1"/>
    </source>
</evidence>
<name>A0AAF0QK15_SOLVR</name>